<gene>
    <name evidence="12" type="primary">pcm</name>
    <name evidence="12" type="ORF">GCM10010389_60540</name>
</gene>
<evidence type="ECO:0000256" key="9">
    <source>
        <dbReference type="ARBA" id="ARBA00030757"/>
    </source>
</evidence>
<keyword evidence="5" id="KW-0963">Cytoplasm</keyword>
<dbReference type="PANTHER" id="PTHR11579">
    <property type="entry name" value="PROTEIN-L-ISOASPARTATE O-METHYLTRANSFERASE"/>
    <property type="match status" value="1"/>
</dbReference>
<dbReference type="GO" id="GO:0004719">
    <property type="term" value="F:protein-L-isoaspartate (D-aspartate) O-methyltransferase activity"/>
    <property type="evidence" value="ECO:0007669"/>
    <property type="project" value="UniProtKB-EC"/>
</dbReference>
<dbReference type="EMBL" id="BMWH01000036">
    <property type="protein sequence ID" value="GHA13596.1"/>
    <property type="molecule type" value="Genomic_DNA"/>
</dbReference>
<keyword evidence="8" id="KW-0949">S-adenosyl-L-methionine</keyword>
<dbReference type="GO" id="GO:0032259">
    <property type="term" value="P:methylation"/>
    <property type="evidence" value="ECO:0007669"/>
    <property type="project" value="UniProtKB-KW"/>
</dbReference>
<reference evidence="12" key="2">
    <citation type="submission" date="2020-09" db="EMBL/GenBank/DDBJ databases">
        <authorList>
            <person name="Sun Q."/>
            <person name="Ohkuma M."/>
        </authorList>
    </citation>
    <scope>NUCLEOTIDE SEQUENCE</scope>
    <source>
        <strain evidence="12">JCM 5016</strain>
    </source>
</reference>
<proteinExistence type="inferred from homology"/>
<evidence type="ECO:0000313" key="12">
    <source>
        <dbReference type="EMBL" id="GHA13596.1"/>
    </source>
</evidence>
<evidence type="ECO:0000256" key="4">
    <source>
        <dbReference type="ARBA" id="ARBA00013346"/>
    </source>
</evidence>
<evidence type="ECO:0000256" key="8">
    <source>
        <dbReference type="ARBA" id="ARBA00022691"/>
    </source>
</evidence>
<dbReference type="Proteomes" id="UP000623010">
    <property type="component" value="Unassembled WGS sequence"/>
</dbReference>
<dbReference type="EC" id="2.1.1.77" evidence="3"/>
<organism evidence="12 13">
    <name type="scientific">Streptomyces echinoruber</name>
    <dbReference type="NCBI Taxonomy" id="68898"/>
    <lineage>
        <taxon>Bacteria</taxon>
        <taxon>Bacillati</taxon>
        <taxon>Actinomycetota</taxon>
        <taxon>Actinomycetes</taxon>
        <taxon>Kitasatosporales</taxon>
        <taxon>Streptomycetaceae</taxon>
        <taxon>Streptomyces</taxon>
    </lineage>
</organism>
<keyword evidence="6" id="KW-0489">Methyltransferase</keyword>
<dbReference type="RefSeq" id="WP_229880160.1">
    <property type="nucleotide sequence ID" value="NZ_BMWH01000036.1"/>
</dbReference>
<evidence type="ECO:0000256" key="5">
    <source>
        <dbReference type="ARBA" id="ARBA00022490"/>
    </source>
</evidence>
<name>A0A918VQ60_9ACTN</name>
<comment type="subcellular location">
    <subcellularLocation>
        <location evidence="1">Cytoplasm</location>
    </subcellularLocation>
</comment>
<sequence length="396" mass="43208">MTPDVRTDRPSRKELGRVLMESGALSSDWAPTFAAVDRAAFLPDLMWPYDMTARASVAVDRREDPDAWYAAADSNVPIVTQWDDGAHLGPGPGELSTSSSSMPSVVYSLLQDLGVDEGMRVLDVGTGTGETAGALFHRLGPGNVTTIEVDGFVSGAARERLCRHGLYPEVVVGDGFGGHPDAAPYDRILATVGIRSVPPAWIKQARPGGVILAPWGTLFTNADAMVRLKVTGEVAMGPFTRSVEFMKLRAQRGPTVTHDAYLSAGPLEGAERSTTDITEAEFVTGRFTDLPFVLGLRVFQCRQAVAAKRDGARPVWFYGLTDRSWACVMFRDGERHASVWQSGPRRLWDEVADAYQWWKDRGSPELTRFGLTADTDGQRAWLDDPANESWPVSHPA</sequence>
<dbReference type="InterPro" id="IPR000682">
    <property type="entry name" value="PCMT"/>
</dbReference>
<evidence type="ECO:0000256" key="7">
    <source>
        <dbReference type="ARBA" id="ARBA00022679"/>
    </source>
</evidence>
<evidence type="ECO:0000256" key="6">
    <source>
        <dbReference type="ARBA" id="ARBA00022603"/>
    </source>
</evidence>
<comment type="similarity">
    <text evidence="2">Belongs to the methyltransferase superfamily. L-isoaspartyl/D-aspartyl protein methyltransferase family.</text>
</comment>
<evidence type="ECO:0000313" key="13">
    <source>
        <dbReference type="Proteomes" id="UP000623010"/>
    </source>
</evidence>
<evidence type="ECO:0000256" key="1">
    <source>
        <dbReference type="ARBA" id="ARBA00004496"/>
    </source>
</evidence>
<keyword evidence="7" id="KW-0808">Transferase</keyword>
<dbReference type="PANTHER" id="PTHR11579:SF0">
    <property type="entry name" value="PROTEIN-L-ISOASPARTATE(D-ASPARTATE) O-METHYLTRANSFERASE"/>
    <property type="match status" value="1"/>
</dbReference>
<dbReference type="GO" id="GO:0005737">
    <property type="term" value="C:cytoplasm"/>
    <property type="evidence" value="ECO:0007669"/>
    <property type="project" value="UniProtKB-SubCell"/>
</dbReference>
<evidence type="ECO:0000256" key="10">
    <source>
        <dbReference type="ARBA" id="ARBA00031323"/>
    </source>
</evidence>
<keyword evidence="13" id="KW-1185">Reference proteome</keyword>
<dbReference type="Pfam" id="PF01135">
    <property type="entry name" value="PCMT"/>
    <property type="match status" value="1"/>
</dbReference>
<evidence type="ECO:0000256" key="11">
    <source>
        <dbReference type="ARBA" id="ARBA00031350"/>
    </source>
</evidence>
<protein>
    <recommendedName>
        <fullName evidence="4">Protein-L-isoaspartate O-methyltransferase</fullName>
        <ecNumber evidence="3">2.1.1.77</ecNumber>
    </recommendedName>
    <alternativeName>
        <fullName evidence="11">L-isoaspartyl protein carboxyl methyltransferase</fullName>
    </alternativeName>
    <alternativeName>
        <fullName evidence="9">Protein L-isoaspartyl methyltransferase</fullName>
    </alternativeName>
    <alternativeName>
        <fullName evidence="10">Protein-beta-aspartate methyltransferase</fullName>
    </alternativeName>
</protein>
<accession>A0A918VQ60</accession>
<dbReference type="SUPFAM" id="SSF53335">
    <property type="entry name" value="S-adenosyl-L-methionine-dependent methyltransferases"/>
    <property type="match status" value="1"/>
</dbReference>
<evidence type="ECO:0000256" key="3">
    <source>
        <dbReference type="ARBA" id="ARBA00011890"/>
    </source>
</evidence>
<comment type="caution">
    <text evidence="12">The sequence shown here is derived from an EMBL/GenBank/DDBJ whole genome shotgun (WGS) entry which is preliminary data.</text>
</comment>
<dbReference type="CDD" id="cd02440">
    <property type="entry name" value="AdoMet_MTases"/>
    <property type="match status" value="1"/>
</dbReference>
<dbReference type="AlphaFoldDB" id="A0A918VQ60"/>
<evidence type="ECO:0000256" key="2">
    <source>
        <dbReference type="ARBA" id="ARBA00005369"/>
    </source>
</evidence>
<dbReference type="Gene3D" id="3.40.50.150">
    <property type="entry name" value="Vaccinia Virus protein VP39"/>
    <property type="match status" value="1"/>
</dbReference>
<dbReference type="InterPro" id="IPR029063">
    <property type="entry name" value="SAM-dependent_MTases_sf"/>
</dbReference>
<reference evidence="12" key="1">
    <citation type="journal article" date="2014" name="Int. J. Syst. Evol. Microbiol.">
        <title>Complete genome sequence of Corynebacterium casei LMG S-19264T (=DSM 44701T), isolated from a smear-ripened cheese.</title>
        <authorList>
            <consortium name="US DOE Joint Genome Institute (JGI-PGF)"/>
            <person name="Walter F."/>
            <person name="Albersmeier A."/>
            <person name="Kalinowski J."/>
            <person name="Ruckert C."/>
        </authorList>
    </citation>
    <scope>NUCLEOTIDE SEQUENCE</scope>
    <source>
        <strain evidence="12">JCM 5016</strain>
    </source>
</reference>